<keyword evidence="2" id="KW-1185">Reference proteome</keyword>
<dbReference type="EMBL" id="PYDT01000001">
    <property type="protein sequence ID" value="THU72842.1"/>
    <property type="molecule type" value="Genomic_DNA"/>
</dbReference>
<gene>
    <name evidence="1" type="ORF">C4D60_Mb04t16470</name>
</gene>
<protein>
    <submittedName>
        <fullName evidence="1">Uncharacterized protein</fullName>
    </submittedName>
</protein>
<dbReference type="Proteomes" id="UP000317650">
    <property type="component" value="Chromosome 4"/>
</dbReference>
<name>A0A4S8KCF8_MUSBA</name>
<accession>A0A4S8KCF8</accession>
<evidence type="ECO:0000313" key="2">
    <source>
        <dbReference type="Proteomes" id="UP000317650"/>
    </source>
</evidence>
<sequence length="108" mass="11738">MKIQYPIGQDPLGCRDFGSNLRSVVAALLCRSLLERRTLDLLHPLLQICKNSRIYDLSSLPPMNMAGTAGLRPNSLTSAFSISAPLGSSSSSWTAALTPSSWNRLFTL</sequence>
<reference evidence="1 2" key="1">
    <citation type="journal article" date="2019" name="Nat. Plants">
        <title>Genome sequencing of Musa balbisiana reveals subgenome evolution and function divergence in polyploid bananas.</title>
        <authorList>
            <person name="Yao X."/>
        </authorList>
    </citation>
    <scope>NUCLEOTIDE SEQUENCE [LARGE SCALE GENOMIC DNA]</scope>
    <source>
        <strain evidence="2">cv. DH-PKW</strain>
        <tissue evidence="1">Leaves</tissue>
    </source>
</reference>
<proteinExistence type="predicted"/>
<dbReference type="AlphaFoldDB" id="A0A4S8KCF8"/>
<comment type="caution">
    <text evidence="1">The sequence shown here is derived from an EMBL/GenBank/DDBJ whole genome shotgun (WGS) entry which is preliminary data.</text>
</comment>
<evidence type="ECO:0000313" key="1">
    <source>
        <dbReference type="EMBL" id="THU72842.1"/>
    </source>
</evidence>
<organism evidence="1 2">
    <name type="scientific">Musa balbisiana</name>
    <name type="common">Banana</name>
    <dbReference type="NCBI Taxonomy" id="52838"/>
    <lineage>
        <taxon>Eukaryota</taxon>
        <taxon>Viridiplantae</taxon>
        <taxon>Streptophyta</taxon>
        <taxon>Embryophyta</taxon>
        <taxon>Tracheophyta</taxon>
        <taxon>Spermatophyta</taxon>
        <taxon>Magnoliopsida</taxon>
        <taxon>Liliopsida</taxon>
        <taxon>Zingiberales</taxon>
        <taxon>Musaceae</taxon>
        <taxon>Musa</taxon>
    </lineage>
</organism>